<gene>
    <name evidence="1" type="ORF">COB11_00815</name>
</gene>
<sequence length="150" mass="16694">MSVNVIFQRAEMLSTQNLPCINLFGMITVKDPKSETVSSADLSELFLDKVVGGENNIAKHILTLTTNKVAGPETYERPCDSEVLAIAMVIGNFLGKKDIVVFSKNAKESIFWSNFGFVKVNPGDNSCNQMCLDKNWKDKWKAQFKPVNSN</sequence>
<dbReference type="Proteomes" id="UP000217838">
    <property type="component" value="Unassembled WGS sequence"/>
</dbReference>
<accession>A0A2A4YME2</accession>
<evidence type="ECO:0000313" key="2">
    <source>
        <dbReference type="Proteomes" id="UP000217838"/>
    </source>
</evidence>
<dbReference type="EMBL" id="NVUU01000006">
    <property type="protein sequence ID" value="PCI95894.1"/>
    <property type="molecule type" value="Genomic_DNA"/>
</dbReference>
<organism evidence="1 2">
    <name type="scientific">Aerophobetes bacterium</name>
    <dbReference type="NCBI Taxonomy" id="2030807"/>
    <lineage>
        <taxon>Bacteria</taxon>
        <taxon>Candidatus Aerophobota</taxon>
    </lineage>
</organism>
<proteinExistence type="predicted"/>
<reference evidence="2" key="1">
    <citation type="submission" date="2017-08" db="EMBL/GenBank/DDBJ databases">
        <title>A dynamic microbial community with high functional redundancy inhabits the cold, oxic subseafloor aquifer.</title>
        <authorList>
            <person name="Tully B.J."/>
            <person name="Wheat C.G."/>
            <person name="Glazer B.T."/>
            <person name="Huber J.A."/>
        </authorList>
    </citation>
    <scope>NUCLEOTIDE SEQUENCE [LARGE SCALE GENOMIC DNA]</scope>
</reference>
<comment type="caution">
    <text evidence="1">The sequence shown here is derived from an EMBL/GenBank/DDBJ whole genome shotgun (WGS) entry which is preliminary data.</text>
</comment>
<protein>
    <submittedName>
        <fullName evidence="1">Uncharacterized protein</fullName>
    </submittedName>
</protein>
<name>A0A2A4YME2_UNCAE</name>
<dbReference type="AlphaFoldDB" id="A0A2A4YME2"/>
<evidence type="ECO:0000313" key="1">
    <source>
        <dbReference type="EMBL" id="PCI95894.1"/>
    </source>
</evidence>